<reference evidence="2" key="1">
    <citation type="submission" date="2019-02" db="EMBL/GenBank/DDBJ databases">
        <authorList>
            <person name="Gruber-Vodicka R. H."/>
            <person name="Seah K. B. B."/>
        </authorList>
    </citation>
    <scope>NUCLEOTIDE SEQUENCE</scope>
    <source>
        <strain evidence="1">BECK_BZ197</strain>
        <strain evidence="3">BECK_BZ198</strain>
        <strain evidence="2">BECK_BZ199</strain>
    </source>
</reference>
<dbReference type="CDD" id="cd02980">
    <property type="entry name" value="TRX_Fd_family"/>
    <property type="match status" value="1"/>
</dbReference>
<dbReference type="AlphaFoldDB" id="A0A450XTF1"/>
<dbReference type="Pfam" id="PF01257">
    <property type="entry name" value="2Fe-2S_thioredx"/>
    <property type="match status" value="1"/>
</dbReference>
<dbReference type="EMBL" id="CAADFQ010000034">
    <property type="protein sequence ID" value="VFK32555.1"/>
    <property type="molecule type" value="Genomic_DNA"/>
</dbReference>
<evidence type="ECO:0000313" key="3">
    <source>
        <dbReference type="EMBL" id="VFK75976.1"/>
    </source>
</evidence>
<accession>A0A450XTF1</accession>
<evidence type="ECO:0000313" key="2">
    <source>
        <dbReference type="EMBL" id="VFK32555.1"/>
    </source>
</evidence>
<dbReference type="EMBL" id="CAADGH010000037">
    <property type="protein sequence ID" value="VFK75976.1"/>
    <property type="molecule type" value="Genomic_DNA"/>
</dbReference>
<dbReference type="EMBL" id="CAADFO010000035">
    <property type="protein sequence ID" value="VFK28250.1"/>
    <property type="molecule type" value="Genomic_DNA"/>
</dbReference>
<proteinExistence type="predicted"/>
<dbReference type="InterPro" id="IPR036249">
    <property type="entry name" value="Thioredoxin-like_sf"/>
</dbReference>
<sequence length="109" mass="12097">MSKQKPKKHVFVCAQSRPADHPKGSCDGHGCQEILNEFQQEFVTRNLWEEFSLASTSCLGTCGFGPSVLVYPDSVMYGKVTKSDVKTIIEQHLLDDKPVADLQVPADAW</sequence>
<name>A0A450XTF1_9GAMM</name>
<dbReference type="Gene3D" id="3.40.30.10">
    <property type="entry name" value="Glutaredoxin"/>
    <property type="match status" value="1"/>
</dbReference>
<protein>
    <submittedName>
        <fullName evidence="2">(2Fe-2S) ferredoxin</fullName>
    </submittedName>
</protein>
<dbReference type="SUPFAM" id="SSF52833">
    <property type="entry name" value="Thioredoxin-like"/>
    <property type="match status" value="1"/>
</dbReference>
<gene>
    <name evidence="1" type="ORF">BECKMB1821G_GA0114241_10356</name>
    <name evidence="3" type="ORF">BECKMB1821H_GA0114242_103729</name>
    <name evidence="2" type="ORF">BECKMB1821I_GA0114274_103429</name>
</gene>
<organism evidence="2">
    <name type="scientific">Candidatus Kentrum sp. MB</name>
    <dbReference type="NCBI Taxonomy" id="2138164"/>
    <lineage>
        <taxon>Bacteria</taxon>
        <taxon>Pseudomonadati</taxon>
        <taxon>Pseudomonadota</taxon>
        <taxon>Gammaproteobacteria</taxon>
        <taxon>Candidatus Kentrum</taxon>
    </lineage>
</organism>
<evidence type="ECO:0000313" key="1">
    <source>
        <dbReference type="EMBL" id="VFK28250.1"/>
    </source>
</evidence>